<evidence type="ECO:0000256" key="1">
    <source>
        <dbReference type="SAM" id="Coils"/>
    </source>
</evidence>
<evidence type="ECO:0000313" key="3">
    <source>
        <dbReference type="EMBL" id="KYN94162.1"/>
    </source>
</evidence>
<feature type="region of interest" description="Disordered" evidence="2">
    <location>
        <begin position="1313"/>
        <end position="1332"/>
    </location>
</feature>
<feature type="region of interest" description="Disordered" evidence="2">
    <location>
        <begin position="1035"/>
        <end position="1067"/>
    </location>
</feature>
<feature type="region of interest" description="Disordered" evidence="2">
    <location>
        <begin position="1097"/>
        <end position="1120"/>
    </location>
</feature>
<feature type="compositionally biased region" description="Basic residues" evidence="2">
    <location>
        <begin position="1044"/>
        <end position="1054"/>
    </location>
</feature>
<dbReference type="RefSeq" id="XP_012765555.2">
    <property type="nucleotide sequence ID" value="XM_012910101.2"/>
</dbReference>
<gene>
    <name evidence="3" type="ORF">PRSY57_1450500</name>
</gene>
<proteinExistence type="predicted"/>
<name>A0A151L5F2_PLARE</name>
<feature type="compositionally biased region" description="Basic and acidic residues" evidence="2">
    <location>
        <begin position="19"/>
        <end position="31"/>
    </location>
</feature>
<comment type="caution">
    <text evidence="3">The sequence shown here is derived from an EMBL/GenBank/DDBJ whole genome shotgun (WGS) entry which is preliminary data.</text>
</comment>
<feature type="compositionally biased region" description="Low complexity" evidence="2">
    <location>
        <begin position="177"/>
        <end position="190"/>
    </location>
</feature>
<reference evidence="3 4" key="1">
    <citation type="journal article" date="2016" name="Nat. Commun.">
        <title>Genomes of cryptic chimpanzee Plasmodium species reveal key evolutionary events leading to human malaria.</title>
        <authorList>
            <person name="Sundararaman S.A."/>
            <person name="Plenderleith L.J."/>
            <person name="Liu W."/>
            <person name="Loy D.E."/>
            <person name="Learn G.H."/>
            <person name="Li Y."/>
            <person name="Shaw K.S."/>
            <person name="Ayouba A."/>
            <person name="Peeters M."/>
            <person name="Speede S."/>
            <person name="Shaw G.M."/>
            <person name="Bushman F.D."/>
            <person name="Brisson D."/>
            <person name="Rayner J.C."/>
            <person name="Sharp P.M."/>
            <person name="Hahn B.H."/>
        </authorList>
    </citation>
    <scope>NUCLEOTIDE SEQUENCE [LARGE SCALE GENOMIC DNA]</scope>
    <source>
        <strain evidence="3 4">SY57</strain>
    </source>
</reference>
<keyword evidence="1" id="KW-0175">Coiled coil</keyword>
<feature type="compositionally biased region" description="Basic residues" evidence="2">
    <location>
        <begin position="1"/>
        <end position="13"/>
    </location>
</feature>
<feature type="coiled-coil region" evidence="1">
    <location>
        <begin position="1137"/>
        <end position="1164"/>
    </location>
</feature>
<dbReference type="KEGG" id="prei:PRSY57_1450500"/>
<dbReference type="Proteomes" id="UP000076359">
    <property type="component" value="Unassembled WGS sequence"/>
</dbReference>
<accession>A0A151L5F2</accession>
<feature type="compositionally biased region" description="Basic and acidic residues" evidence="2">
    <location>
        <begin position="1097"/>
        <end position="1110"/>
    </location>
</feature>
<sequence>MKSKKRSQIRKGKNSTCKYNDHEKNKKHITERTDDLHLGLTEVEQNISNVKEEENVLVLDKSNELNTIACNEKNIGLEEKENILVNINKNYVSETTDNISSEFKETEKIIHDKNFDKLDKEHNNTKDNIIVNNMKNASDKKSGILTTVSSLSNDELIKDIDEKKIISENDDKKNELNDNNNNNNNNILKNNNNIEVTYNIDNKDSETLNSENNFVQDNSLPSPITNENHQDVNNNVNKRKIKKLVEKKPDETNTRKLRKKSVKKNKKDIIYPLNGEIVEQIDCVKKEMTNGNLELKNEVSFENNEMIVSCIQDENVKNSDFIKNEYNKETKDITESNNELENKKISYNETNLSENDALIVMSEKSLNPYVNNDLENSTGSPMNSFSQSNINTENTLMSNNDIINKVVQEGDVLMDEQESSQLNCANVMNVTSKVIRRRRIRSKKKSIDKDIKGSNEILLLENIENNNSIHISGNDRRSTNLYIEGAQANITTTELVQENALAVTFTSERKRRGRKKKDPNNFDFLIEPLSKEKRNSVVVEKRIIPRDNEPRRIRKHDTRGKELYDNMDEHDLNLVHKLSDRKSGRSNIVNHLLPFRRSRNFYDTESSDNDNEERRRHKRRHMNSFERSERVRNNFRRKHLGKEAFLENVDRRLFPNEDFMVKEEFMDNVNSLNTVFNFNHEFLKFLRKVSRFEDINYDAMLKFLGDIQIKLSRSIRDEFPPEFFETHHASESFYAMSHIVDILNNNNEILTKLNQLEYKFYYDYLKNKSIQNIYNSNSNSNDKFVNNNKHESVNWNISARDITNESSYRSGQYHNAEEEGGEVFEISRNECNIPLNNSNNEYIESVDINMNESRRSTGGKDTLTNDMKQEYDMYMNNDTSHNNNNNNNNNYVGDSSRTIRHRINHTENTAATNINKTNDQCVDANDKDNENDDISRRIMELEKEKNHGTIRDDVQNVDATHKLSMQNRINFVCDELNHLIKKTLKSEVETDGNNAFGRRYENISERTLYKNYVSTNLYRTKIVKDDEYTNEGIQGKKLEEDNGKRRRRRRRRRKGEGNYENIVFSSNNNDTKNMEGIVMDKYSDYFRKLNEISPNRIENERNDDYNREESSCSSSDESSNYNFVCTKRKNENNNNLNKKDISENKEYENNKDKLNLTFECINEVHNEKEEKADKNEPNNLSELKFNNKEDEEFKINKENANMNLDNVLKNDNMKEKNENHNNDGNKDNISSDMMECCKVKEEKFDTKNGNTTYFINNETRKDILEVHDLNHKEKDFVNQPNCTLQDIFLDNTKSNNENYNLEKGDEVIDDEHAGTTDKEEEDNENITHGDSVLNDNDVVNINNNTTESERNRRSTHINNNDSLVRIQCAHSLRYPNEHQEFHSTQEDIWKTKEFKKNYTDCYNLNIDCNAAIENMTRYEREQTISNLLKDTFNLKYEDYSNLNMDKTQKEILNCLRMISRIKKIFFDECSKMINNQISVLERNYTIPDCSLTLLKNTFGYNENEN</sequence>
<dbReference type="VEuPathDB" id="PlasmoDB:PRG01_1451200"/>
<dbReference type="GeneID" id="24533765"/>
<feature type="region of interest" description="Disordered" evidence="2">
    <location>
        <begin position="1"/>
        <end position="31"/>
    </location>
</feature>
<dbReference type="EMBL" id="LVLA01000015">
    <property type="protein sequence ID" value="KYN94162.1"/>
    <property type="molecule type" value="Genomic_DNA"/>
</dbReference>
<organism evidence="3 4">
    <name type="scientific">Plasmodium reichenowi</name>
    <dbReference type="NCBI Taxonomy" id="5854"/>
    <lineage>
        <taxon>Eukaryota</taxon>
        <taxon>Sar</taxon>
        <taxon>Alveolata</taxon>
        <taxon>Apicomplexa</taxon>
        <taxon>Aconoidasida</taxon>
        <taxon>Haemosporida</taxon>
        <taxon>Plasmodiidae</taxon>
        <taxon>Plasmodium</taxon>
        <taxon>Plasmodium (Laverania)</taxon>
    </lineage>
</organism>
<evidence type="ECO:0000313" key="4">
    <source>
        <dbReference type="Proteomes" id="UP000076359"/>
    </source>
</evidence>
<feature type="region of interest" description="Disordered" evidence="2">
    <location>
        <begin position="171"/>
        <end position="190"/>
    </location>
</feature>
<protein>
    <submittedName>
        <fullName evidence="3">Uncharacterized protein</fullName>
    </submittedName>
</protein>
<dbReference type="VEuPathDB" id="PlasmoDB:PRCDC_1450500"/>
<evidence type="ECO:0000256" key="2">
    <source>
        <dbReference type="SAM" id="MobiDB-lite"/>
    </source>
</evidence>